<evidence type="ECO:0000313" key="4">
    <source>
        <dbReference type="EMBL" id="BFF94534.1"/>
    </source>
</evidence>
<dbReference type="Pfam" id="PF13870">
    <property type="entry name" value="CCDC113_CCDC96_CC"/>
    <property type="match status" value="1"/>
</dbReference>
<feature type="region of interest" description="Disordered" evidence="2">
    <location>
        <begin position="191"/>
        <end position="230"/>
    </location>
</feature>
<accession>A0AAU9FFQ1</accession>
<feature type="compositionally biased region" description="Basic and acidic residues" evidence="2">
    <location>
        <begin position="99"/>
        <end position="118"/>
    </location>
</feature>
<dbReference type="InterPro" id="IPR025254">
    <property type="entry name" value="CCDC113/CCDC96_CC"/>
</dbReference>
<evidence type="ECO:0000313" key="5">
    <source>
        <dbReference type="Proteomes" id="UP001500889"/>
    </source>
</evidence>
<feature type="compositionally biased region" description="Low complexity" evidence="2">
    <location>
        <begin position="156"/>
        <end position="167"/>
    </location>
</feature>
<feature type="coiled-coil region" evidence="1">
    <location>
        <begin position="697"/>
        <end position="724"/>
    </location>
</feature>
<feature type="compositionally biased region" description="Basic and acidic residues" evidence="2">
    <location>
        <begin position="139"/>
        <end position="148"/>
    </location>
</feature>
<feature type="region of interest" description="Disordered" evidence="2">
    <location>
        <begin position="1"/>
        <end position="175"/>
    </location>
</feature>
<reference evidence="4 5" key="1">
    <citation type="submission" date="2024-02" db="EMBL/GenBank/DDBJ databases">
        <title>A chromosome-level genome assembly of Drosophila madeirensis, a fruit fly species endemic to Madeira island.</title>
        <authorList>
            <person name="Tomihara K."/>
            <person name="Llopart A."/>
            <person name="Yamamoto D."/>
        </authorList>
    </citation>
    <scope>NUCLEOTIDE SEQUENCE [LARGE SCALE GENOMIC DNA]</scope>
    <source>
        <strain evidence="4 5">RF1</strain>
    </source>
</reference>
<organism evidence="4 5">
    <name type="scientific">Drosophila madeirensis</name>
    <name type="common">Fruit fly</name>
    <dbReference type="NCBI Taxonomy" id="30013"/>
    <lineage>
        <taxon>Eukaryota</taxon>
        <taxon>Metazoa</taxon>
        <taxon>Ecdysozoa</taxon>
        <taxon>Arthropoda</taxon>
        <taxon>Hexapoda</taxon>
        <taxon>Insecta</taxon>
        <taxon>Pterygota</taxon>
        <taxon>Neoptera</taxon>
        <taxon>Endopterygota</taxon>
        <taxon>Diptera</taxon>
        <taxon>Brachycera</taxon>
        <taxon>Muscomorpha</taxon>
        <taxon>Ephydroidea</taxon>
        <taxon>Drosophilidae</taxon>
        <taxon>Drosophila</taxon>
        <taxon>Sophophora</taxon>
    </lineage>
</organism>
<gene>
    <name evidence="4" type="ORF">DMAD_12141</name>
</gene>
<feature type="compositionally biased region" description="Basic and acidic residues" evidence="2">
    <location>
        <begin position="193"/>
        <end position="213"/>
    </location>
</feature>
<feature type="compositionally biased region" description="Basic and acidic residues" evidence="2">
    <location>
        <begin position="39"/>
        <end position="63"/>
    </location>
</feature>
<feature type="compositionally biased region" description="Low complexity" evidence="2">
    <location>
        <begin position="291"/>
        <end position="305"/>
    </location>
</feature>
<evidence type="ECO:0000256" key="1">
    <source>
        <dbReference type="SAM" id="Coils"/>
    </source>
</evidence>
<keyword evidence="1" id="KW-0175">Coiled coil</keyword>
<name>A0AAU9FFQ1_DROMD</name>
<feature type="region of interest" description="Disordered" evidence="2">
    <location>
        <begin position="291"/>
        <end position="322"/>
    </location>
</feature>
<sequence length="746" mass="85129">MSESSLKNAEPLEESPSLYAEESDYSSVMDGKSNFVDDVAEKSTSKDDKKFSSFRIEPQEKPKQSVTPKTKPVKELLAKKATNKSPRGEIKSHSKKPQKIVEKSIAKKSEKSTKKEPTPSKATLEKPTAFPIRDKKKVSKESVDHQETRSVTSIASRVSTLSKSSSKSLKKRSIASNKQLPIESFKIVKTKAKKSEPLPEVKSQSKESLHYDDLASSESESLDMSEKSETEVIAEPMELSQRLAFLQILKEVPDIQDLSETTTIESIKIQTQETEETNAIPLDTGHYVDAVSSSQHSDSANSQPSPEYETAQHPADKTDSDADISDLTLDFLSESEVDFSEPRWTEETAEDVSQSMMSIVFKSEELPAAEIGDDDLHEVHLVNKEACEQLLTQLINKAVNYAESDYVRLTRILDKEKMMKQLHKLTVDYMAELHRNARLDSLICDYYLRKNCLGLITESKRSDTFSKTRYRNAILELDTRLSMKTQTEKMKEKIINKLQDEVQAATIEAEEKFRRFENKVRQTLCFRDGFDHLKALVGDILRGITTFRGEVDQVRLNLLLTQHQYAALKIQLDKMENLGDGLKMHEYLSNQATNQSLGIKLDERNAELKRLSGRITHDIHALAHYQNKDLMCSNILSRMKTRLQRRVAKRESLRMIIYKAKIKHLHLKNEKKNIRAAGCLMHYPDLMRDYDVTVEQLEGKRVVVKKLRSEHERLERRVHQLGVSMAAEAEERLRSIRSVSLLVVKK</sequence>
<protein>
    <recommendedName>
        <fullName evidence="3">CCDC113/CCDC96 coiled-coil domain-containing protein</fullName>
    </recommendedName>
</protein>
<dbReference type="Proteomes" id="UP001500889">
    <property type="component" value="Chromosome U"/>
</dbReference>
<evidence type="ECO:0000256" key="2">
    <source>
        <dbReference type="SAM" id="MobiDB-lite"/>
    </source>
</evidence>
<keyword evidence="5" id="KW-1185">Reference proteome</keyword>
<feature type="domain" description="CCDC113/CCDC96 coiled-coil" evidence="3">
    <location>
        <begin position="547"/>
        <end position="719"/>
    </location>
</feature>
<proteinExistence type="predicted"/>
<dbReference type="AlphaFoldDB" id="A0AAU9FFQ1"/>
<dbReference type="EMBL" id="AP029264">
    <property type="protein sequence ID" value="BFF94534.1"/>
    <property type="molecule type" value="Genomic_DNA"/>
</dbReference>
<evidence type="ECO:0000259" key="3">
    <source>
        <dbReference type="Pfam" id="PF13870"/>
    </source>
</evidence>